<dbReference type="SMART" id="SM00382">
    <property type="entry name" value="AAA"/>
    <property type="match status" value="1"/>
</dbReference>
<dbReference type="SUPFAM" id="SSF50331">
    <property type="entry name" value="MOP-like"/>
    <property type="match status" value="1"/>
</dbReference>
<dbReference type="PROSITE" id="PS50893">
    <property type="entry name" value="ABC_TRANSPORTER_2"/>
    <property type="match status" value="1"/>
</dbReference>
<reference evidence="6 7" key="1">
    <citation type="submission" date="2020-08" db="EMBL/GenBank/DDBJ databases">
        <title>Sequencing the genomes of 1000 actinobacteria strains.</title>
        <authorList>
            <person name="Klenk H.-P."/>
        </authorList>
    </citation>
    <scope>NUCLEOTIDE SEQUENCE [LARGE SCALE GENOMIC DNA]</scope>
    <source>
        <strain evidence="6 7">DSM 45298</strain>
    </source>
</reference>
<dbReference type="SUPFAM" id="SSF52540">
    <property type="entry name" value="P-loop containing nucleoside triphosphate hydrolases"/>
    <property type="match status" value="1"/>
</dbReference>
<dbReference type="Pfam" id="PF08402">
    <property type="entry name" value="TOBE_2"/>
    <property type="match status" value="1"/>
</dbReference>
<keyword evidence="3 6" id="KW-0067">ATP-binding</keyword>
<dbReference type="InterPro" id="IPR003593">
    <property type="entry name" value="AAA+_ATPase"/>
</dbReference>
<dbReference type="InterPro" id="IPR027417">
    <property type="entry name" value="P-loop_NTPase"/>
</dbReference>
<proteinExistence type="predicted"/>
<evidence type="ECO:0000313" key="6">
    <source>
        <dbReference type="EMBL" id="MBB4134333.1"/>
    </source>
</evidence>
<evidence type="ECO:0000256" key="3">
    <source>
        <dbReference type="ARBA" id="ARBA00022840"/>
    </source>
</evidence>
<dbReference type="GO" id="GO:0005524">
    <property type="term" value="F:ATP binding"/>
    <property type="evidence" value="ECO:0007669"/>
    <property type="project" value="UniProtKB-KW"/>
</dbReference>
<keyword evidence="1" id="KW-0813">Transport</keyword>
<evidence type="ECO:0000259" key="5">
    <source>
        <dbReference type="PROSITE" id="PS50893"/>
    </source>
</evidence>
<dbReference type="RefSeq" id="WP_343067275.1">
    <property type="nucleotide sequence ID" value="NZ_BAABHL010000128.1"/>
</dbReference>
<dbReference type="Proteomes" id="UP000551501">
    <property type="component" value="Unassembled WGS sequence"/>
</dbReference>
<keyword evidence="2" id="KW-0547">Nucleotide-binding</keyword>
<gene>
    <name evidence="6" type="ORF">BKA16_000885</name>
</gene>
<evidence type="ECO:0000256" key="2">
    <source>
        <dbReference type="ARBA" id="ARBA00022741"/>
    </source>
</evidence>
<dbReference type="InterPro" id="IPR008995">
    <property type="entry name" value="Mo/tungstate-bd_C_term_dom"/>
</dbReference>
<organism evidence="6 7">
    <name type="scientific">Gordonia humi</name>
    <dbReference type="NCBI Taxonomy" id="686429"/>
    <lineage>
        <taxon>Bacteria</taxon>
        <taxon>Bacillati</taxon>
        <taxon>Actinomycetota</taxon>
        <taxon>Actinomycetes</taxon>
        <taxon>Mycobacteriales</taxon>
        <taxon>Gordoniaceae</taxon>
        <taxon>Gordonia</taxon>
    </lineage>
</organism>
<dbReference type="Pfam" id="PF00005">
    <property type="entry name" value="ABC_tran"/>
    <property type="match status" value="1"/>
</dbReference>
<feature type="domain" description="ABC transporter" evidence="5">
    <location>
        <begin position="13"/>
        <end position="249"/>
    </location>
</feature>
<dbReference type="InterPro" id="IPR003439">
    <property type="entry name" value="ABC_transporter-like_ATP-bd"/>
</dbReference>
<dbReference type="GO" id="GO:0015418">
    <property type="term" value="F:ABC-type quaternary ammonium compound transporting activity"/>
    <property type="evidence" value="ECO:0007669"/>
    <property type="project" value="UniProtKB-EC"/>
</dbReference>
<evidence type="ECO:0000313" key="7">
    <source>
        <dbReference type="Proteomes" id="UP000551501"/>
    </source>
</evidence>
<dbReference type="GO" id="GO:0043190">
    <property type="term" value="C:ATP-binding cassette (ABC) transporter complex"/>
    <property type="evidence" value="ECO:0007669"/>
    <property type="project" value="InterPro"/>
</dbReference>
<dbReference type="EMBL" id="JACIFP010000001">
    <property type="protein sequence ID" value="MBB4134333.1"/>
    <property type="molecule type" value="Genomic_DNA"/>
</dbReference>
<dbReference type="InterPro" id="IPR050093">
    <property type="entry name" value="ABC_SmlMolc_Importer"/>
</dbReference>
<dbReference type="AlphaFoldDB" id="A0A840EVI3"/>
<dbReference type="EC" id="7.6.2.9" evidence="4"/>
<comment type="caution">
    <text evidence="6">The sequence shown here is derived from an EMBL/GenBank/DDBJ whole genome shotgun (WGS) entry which is preliminary data.</text>
</comment>
<dbReference type="GO" id="GO:0016887">
    <property type="term" value="F:ATP hydrolysis activity"/>
    <property type="evidence" value="ECO:0007669"/>
    <property type="project" value="InterPro"/>
</dbReference>
<dbReference type="PANTHER" id="PTHR42781:SF4">
    <property type="entry name" value="SPERMIDINE_PUTRESCINE IMPORT ATP-BINDING PROTEIN POTA"/>
    <property type="match status" value="1"/>
</dbReference>
<keyword evidence="7" id="KW-1185">Reference proteome</keyword>
<protein>
    <recommendedName>
        <fullName evidence="4">ABC-type quaternary amine transporter</fullName>
        <ecNumber evidence="4">7.6.2.9</ecNumber>
    </recommendedName>
</protein>
<evidence type="ECO:0000256" key="1">
    <source>
        <dbReference type="ARBA" id="ARBA00022448"/>
    </source>
</evidence>
<dbReference type="PANTHER" id="PTHR42781">
    <property type="entry name" value="SPERMIDINE/PUTRESCINE IMPORT ATP-BINDING PROTEIN POTA"/>
    <property type="match status" value="1"/>
</dbReference>
<accession>A0A840EVI3</accession>
<dbReference type="Gene3D" id="3.40.50.300">
    <property type="entry name" value="P-loop containing nucleotide triphosphate hydrolases"/>
    <property type="match status" value="1"/>
</dbReference>
<name>A0A840EVI3_9ACTN</name>
<evidence type="ECO:0000256" key="4">
    <source>
        <dbReference type="ARBA" id="ARBA00066388"/>
    </source>
</evidence>
<sequence>MPVPSPNLDGISVDVDGLTRRFADDTGLAPVDLHIQAGEFVSVLGPSGCGKSTLLRCLAGLEHPDAGRVAFGDRVVFDAETGVDVGVRRRGLGMVFQDLALWPHLTVAGNVAFPLKVAGVGRTETAERVAAILDRVDLAGAADKSPHELSGGQQQRVAIARAVVARPGVLLLDEPFSALDVALRTRLRAELRDLVTALALTTVFVTHDQTEAMAMSDRVVVMNDGSIVQIGEPERLYRHPADRFVAEFLGPVNDLPSGGAVRPEAVRVVGVDDTDLTGVVDGSVYVGGTFEVTCHVGGVDGPWLLRTPSRHAPGSSIGLAVDTGEMILR</sequence>
<dbReference type="FunFam" id="3.40.50.300:FF:000425">
    <property type="entry name" value="Probable ABC transporter, ATP-binding subunit"/>
    <property type="match status" value="1"/>
</dbReference>
<dbReference type="InterPro" id="IPR013611">
    <property type="entry name" value="Transp-assoc_OB_typ2"/>
</dbReference>
<dbReference type="InterPro" id="IPR017871">
    <property type="entry name" value="ABC_transporter-like_CS"/>
</dbReference>
<dbReference type="PROSITE" id="PS00211">
    <property type="entry name" value="ABC_TRANSPORTER_1"/>
    <property type="match status" value="1"/>
</dbReference>